<organism evidence="1 2">
    <name type="scientific">Cloacimonas acidaminovorans (strain Evry)</name>
    <dbReference type="NCBI Taxonomy" id="459349"/>
    <lineage>
        <taxon>Bacteria</taxon>
        <taxon>Pseudomonadati</taxon>
        <taxon>Candidatus Cloacimonadota</taxon>
        <taxon>Candidatus Cloacimonadia</taxon>
        <taxon>Candidatus Cloacimonadales</taxon>
        <taxon>Candidatus Cloacimonadaceae</taxon>
        <taxon>Candidatus Cloacimonas</taxon>
    </lineage>
</organism>
<dbReference type="KEGG" id="caci:CLOAM1506"/>
<gene>
    <name evidence="1" type="ordered locus">CLOAM1506</name>
</gene>
<dbReference type="EMBL" id="CU466930">
    <property type="protein sequence ID" value="CAO81356.1"/>
    <property type="molecule type" value="Genomic_DNA"/>
</dbReference>
<dbReference type="RefSeq" id="WP_015425214.1">
    <property type="nucleotide sequence ID" value="NC_020449.1"/>
</dbReference>
<keyword evidence="2" id="KW-1185">Reference proteome</keyword>
<sequence length="324" mass="38152">MENNLDVLNYQELIKKYSWILERDHNCILSPDSDGLLCGLFMSNYLNWKIVGFYDGKILIKDKKIDLNECIFLDMEIFRDFIRSAGHHIVLYSQRAIPELWTNLNQCIQPNLLRGYYGQTHFKNKYPLAMIHLLIGILDNQEKINIETESICPLLFTDGTFKNLFNYPENCLSWLHYLGADRKSSALHKIFFNECYTITSLMIALKELFKVISQDDYSDKIKISTREGKIDGLQKDNSFFRFDDNTWLKTENFLKYLSAKTKWNYIQDKWTKSDFDVFQFTKKSNKARVGIFRQILSENPLSMAQTSGNLIEYTIDPHNIFKNI</sequence>
<dbReference type="OrthoDB" id="4718428at2"/>
<dbReference type="Proteomes" id="UP000002019">
    <property type="component" value="Chromosome"/>
</dbReference>
<dbReference type="HOGENOM" id="CLU_857118_0_0_0"/>
<reference evidence="1 2" key="1">
    <citation type="journal article" date="2008" name="J. Bacteriol.">
        <title>'Candidatus Cloacamonas acidaminovorans': genome sequence reconstruction provides a first glimpse of a new bacterial division.</title>
        <authorList>
            <person name="Pelletier E."/>
            <person name="Kreimeyer A."/>
            <person name="Bocs S."/>
            <person name="Rouy Z."/>
            <person name="Gyapay G."/>
            <person name="Chouari R."/>
            <person name="Riviere D."/>
            <person name="Ganesan A."/>
            <person name="Daegelen P."/>
            <person name="Sghir A."/>
            <person name="Cohen G.N."/>
            <person name="Medigue C."/>
            <person name="Weissenbach J."/>
            <person name="Le Paslier D."/>
        </authorList>
    </citation>
    <scope>NUCLEOTIDE SEQUENCE [LARGE SCALE GENOMIC DNA]</scope>
    <source>
        <strain evidence="2">Evry</strain>
    </source>
</reference>
<evidence type="ECO:0000313" key="2">
    <source>
        <dbReference type="Proteomes" id="UP000002019"/>
    </source>
</evidence>
<dbReference type="AlphaFoldDB" id="B0VFL8"/>
<evidence type="ECO:0000313" key="1">
    <source>
        <dbReference type="EMBL" id="CAO81356.1"/>
    </source>
</evidence>
<accession>B0VFL8</accession>
<name>B0VFL8_CLOAI</name>
<proteinExistence type="predicted"/>
<protein>
    <submittedName>
        <fullName evidence="1">Uncharacterized protein</fullName>
    </submittedName>
</protein>